<dbReference type="EMBL" id="DSRU01000042">
    <property type="protein sequence ID" value="HFM96722.1"/>
    <property type="molecule type" value="Genomic_DNA"/>
</dbReference>
<dbReference type="Pfam" id="PF18171">
    <property type="entry name" value="LSDAT_prok"/>
    <property type="match status" value="1"/>
</dbReference>
<sequence length="257" mass="27097">MSFRSTLVRPVTYSTEQPFQVQFPSQAVAEAVKIRHDSDLKVVLSRIGLTHTRPVLVVVGGASQLSQADFERVRSLFTTVLAPLAERIGAYVVDGGTDAGVMRMMGMARAESGASFPLVGVLPYGVAIFPGQPAPQEIAAPLEPNHTHFVLTPGSAWGDESPCLAHVASVLAGENPSVSVLINGGEITWIDAAESVEEGRSIIVIARSGRAADIIANALEGNSTEQRAKHLVSSGLLQAVDLESSDQLESILHGILA</sequence>
<evidence type="ECO:0000259" key="1">
    <source>
        <dbReference type="Pfam" id="PF18171"/>
    </source>
</evidence>
<organism evidence="2">
    <name type="scientific">Oscillatoriales cyanobacterium SpSt-418</name>
    <dbReference type="NCBI Taxonomy" id="2282169"/>
    <lineage>
        <taxon>Bacteria</taxon>
        <taxon>Bacillati</taxon>
        <taxon>Cyanobacteriota</taxon>
        <taxon>Cyanophyceae</taxon>
        <taxon>Oscillatoriophycideae</taxon>
        <taxon>Oscillatoriales</taxon>
    </lineage>
</organism>
<dbReference type="GO" id="GO:0099604">
    <property type="term" value="F:ligand-gated calcium channel activity"/>
    <property type="evidence" value="ECO:0007669"/>
    <property type="project" value="TreeGrafter"/>
</dbReference>
<dbReference type="InterPro" id="IPR050927">
    <property type="entry name" value="TRPM"/>
</dbReference>
<gene>
    <name evidence="2" type="ORF">ENR64_02955</name>
</gene>
<dbReference type="AlphaFoldDB" id="A0A7C3KDK9"/>
<dbReference type="InterPro" id="IPR041482">
    <property type="entry name" value="LSDAT_prok"/>
</dbReference>
<accession>A0A7C3KDK9</accession>
<proteinExistence type="predicted"/>
<comment type="caution">
    <text evidence="2">The sequence shown here is derived from an EMBL/GenBank/DDBJ whole genome shotgun (WGS) entry which is preliminary data.</text>
</comment>
<feature type="domain" description="LSDAT prokaryote" evidence="1">
    <location>
        <begin position="53"/>
        <end position="246"/>
    </location>
</feature>
<reference evidence="2" key="1">
    <citation type="journal article" date="2020" name="mSystems">
        <title>Genome- and Community-Level Interaction Insights into Carbon Utilization and Element Cycling Functions of Hydrothermarchaeota in Hydrothermal Sediment.</title>
        <authorList>
            <person name="Zhou Z."/>
            <person name="Liu Y."/>
            <person name="Xu W."/>
            <person name="Pan J."/>
            <person name="Luo Z.H."/>
            <person name="Li M."/>
        </authorList>
    </citation>
    <scope>NUCLEOTIDE SEQUENCE [LARGE SCALE GENOMIC DNA]</scope>
    <source>
        <strain evidence="2">SpSt-418</strain>
    </source>
</reference>
<protein>
    <recommendedName>
        <fullName evidence="1">LSDAT prokaryote domain-containing protein</fullName>
    </recommendedName>
</protein>
<name>A0A7C3KDK9_9CYAN</name>
<dbReference type="PANTHER" id="PTHR13800">
    <property type="entry name" value="TRANSIENT RECEPTOR POTENTIAL CATION CHANNEL, SUBFAMILY M, MEMBER 6"/>
    <property type="match status" value="1"/>
</dbReference>
<dbReference type="PANTHER" id="PTHR13800:SF12">
    <property type="entry name" value="TRANSIENT RECEPTOR POTENTIAL CATION CHANNEL SUBFAMILY M MEMBER-LIKE 2"/>
    <property type="match status" value="1"/>
</dbReference>
<evidence type="ECO:0000313" key="2">
    <source>
        <dbReference type="EMBL" id="HFM96722.1"/>
    </source>
</evidence>
<dbReference type="GO" id="GO:0005886">
    <property type="term" value="C:plasma membrane"/>
    <property type="evidence" value="ECO:0007669"/>
    <property type="project" value="TreeGrafter"/>
</dbReference>